<dbReference type="Gene3D" id="1.10.510.10">
    <property type="entry name" value="Transferase(Phosphotransferase) domain 1"/>
    <property type="match status" value="1"/>
</dbReference>
<keyword evidence="10" id="KW-0472">Membrane</keyword>
<evidence type="ECO:0000313" key="15">
    <source>
        <dbReference type="EMBL" id="RHN56951.1"/>
    </source>
</evidence>
<evidence type="ECO:0000256" key="8">
    <source>
        <dbReference type="ARBA" id="ARBA00022840"/>
    </source>
</evidence>
<keyword evidence="12" id="KW-0675">Receptor</keyword>
<evidence type="ECO:0000256" key="4">
    <source>
        <dbReference type="ARBA" id="ARBA00022692"/>
    </source>
</evidence>
<keyword evidence="6" id="KW-0677">Repeat</keyword>
<dbReference type="SUPFAM" id="SSF56112">
    <property type="entry name" value="Protein kinase-like (PK-like)"/>
    <property type="match status" value="1"/>
</dbReference>
<dbReference type="InterPro" id="IPR000719">
    <property type="entry name" value="Prot_kinase_dom"/>
</dbReference>
<evidence type="ECO:0000313" key="16">
    <source>
        <dbReference type="Proteomes" id="UP000265566"/>
    </source>
</evidence>
<evidence type="ECO:0000256" key="5">
    <source>
        <dbReference type="ARBA" id="ARBA00022729"/>
    </source>
</evidence>
<keyword evidence="11" id="KW-1015">Disulfide bond</keyword>
<keyword evidence="13" id="KW-0325">Glycoprotein</keyword>
<dbReference type="EMBL" id="PSQE01000005">
    <property type="protein sequence ID" value="RHN56951.1"/>
    <property type="molecule type" value="Genomic_DNA"/>
</dbReference>
<keyword evidence="8" id="KW-0067">ATP-binding</keyword>
<keyword evidence="9" id="KW-1133">Transmembrane helix</keyword>
<dbReference type="InterPro" id="IPR008271">
    <property type="entry name" value="Ser/Thr_kinase_AS"/>
</dbReference>
<protein>
    <recommendedName>
        <fullName evidence="14">Protein kinase domain-containing protein</fullName>
    </recommendedName>
</protein>
<dbReference type="GO" id="GO:0005524">
    <property type="term" value="F:ATP binding"/>
    <property type="evidence" value="ECO:0007669"/>
    <property type="project" value="UniProtKB-KW"/>
</dbReference>
<evidence type="ECO:0000256" key="10">
    <source>
        <dbReference type="ARBA" id="ARBA00023136"/>
    </source>
</evidence>
<dbReference type="Gramene" id="rna32423">
    <property type="protein sequence ID" value="RHN56951.1"/>
    <property type="gene ID" value="gene32423"/>
</dbReference>
<dbReference type="GO" id="GO:0005886">
    <property type="term" value="C:plasma membrane"/>
    <property type="evidence" value="ECO:0007669"/>
    <property type="project" value="UniProtKB-SubCell"/>
</dbReference>
<sequence>MNIAKALKKVSKNIQNKLSLNPQVDHDPPHSVVHDHPRHFLEHTPPNEARSSVVPTARHVGEASSSVVPPQNDGDCLFKPVVFSLRSLKFSWHICSKKSAAGGTGSEFHSELEASKLVRHHNLLSLVGYCLGEGEKILVYEYMPNGTLSQHLFDWEVEGLQSLTWNQRMIIALDIAKGLEYLHGSLTKSTIVHGDLKPSNILLGENMRAKIADFGLGCFIPHNKSSIRTGNARGTFGYIAPEYAGSGTVAPPGDVYSFGVMLMELMTGSKAVDDSRGEDRRSIVTWFQEMRKDENLLISAVDETIDTTEEDTLATIGIIRKLAFKCTERSSGRRPDMSRVVSVLYPLVEN</sequence>
<dbReference type="FunFam" id="1.10.510.10:FF:000468">
    <property type="entry name" value="PTI1-like tyrosine-protein kinase 3"/>
    <property type="match status" value="1"/>
</dbReference>
<comment type="subcellular location">
    <subcellularLocation>
        <location evidence="1">Cell membrane</location>
        <topology evidence="1">Single-pass membrane protein</topology>
    </subcellularLocation>
</comment>
<dbReference type="Gene3D" id="3.30.200.20">
    <property type="entry name" value="Phosphorylase Kinase, domain 1"/>
    <property type="match status" value="1"/>
</dbReference>
<keyword evidence="15" id="KW-0808">Transferase</keyword>
<gene>
    <name evidence="15" type="ORF">MtrunA17_Chr5g0435031</name>
</gene>
<evidence type="ECO:0000256" key="11">
    <source>
        <dbReference type="ARBA" id="ARBA00023157"/>
    </source>
</evidence>
<reference evidence="16" key="1">
    <citation type="journal article" date="2018" name="Nat. Plants">
        <title>Whole-genome landscape of Medicago truncatula symbiotic genes.</title>
        <authorList>
            <person name="Pecrix Y."/>
            <person name="Staton S.E."/>
            <person name="Sallet E."/>
            <person name="Lelandais-Briere C."/>
            <person name="Moreau S."/>
            <person name="Carrere S."/>
            <person name="Blein T."/>
            <person name="Jardinaud M.F."/>
            <person name="Latrasse D."/>
            <person name="Zouine M."/>
            <person name="Zahm M."/>
            <person name="Kreplak J."/>
            <person name="Mayjonade B."/>
            <person name="Satge C."/>
            <person name="Perez M."/>
            <person name="Cauet S."/>
            <person name="Marande W."/>
            <person name="Chantry-Darmon C."/>
            <person name="Lopez-Roques C."/>
            <person name="Bouchez O."/>
            <person name="Berard A."/>
            <person name="Debelle F."/>
            <person name="Munos S."/>
            <person name="Bendahmane A."/>
            <person name="Berges H."/>
            <person name="Niebel A."/>
            <person name="Buitink J."/>
            <person name="Frugier F."/>
            <person name="Benhamed M."/>
            <person name="Crespi M."/>
            <person name="Gouzy J."/>
            <person name="Gamas P."/>
        </authorList>
    </citation>
    <scope>NUCLEOTIDE SEQUENCE [LARGE SCALE GENOMIC DNA]</scope>
    <source>
        <strain evidence="16">cv. Jemalong A17</strain>
    </source>
</reference>
<accession>A0A396HWL6</accession>
<organism evidence="15 16">
    <name type="scientific">Medicago truncatula</name>
    <name type="common">Barrel medic</name>
    <name type="synonym">Medicago tribuloides</name>
    <dbReference type="NCBI Taxonomy" id="3880"/>
    <lineage>
        <taxon>Eukaryota</taxon>
        <taxon>Viridiplantae</taxon>
        <taxon>Streptophyta</taxon>
        <taxon>Embryophyta</taxon>
        <taxon>Tracheophyta</taxon>
        <taxon>Spermatophyta</taxon>
        <taxon>Magnoliopsida</taxon>
        <taxon>eudicotyledons</taxon>
        <taxon>Gunneridae</taxon>
        <taxon>Pentapetalae</taxon>
        <taxon>rosids</taxon>
        <taxon>fabids</taxon>
        <taxon>Fabales</taxon>
        <taxon>Fabaceae</taxon>
        <taxon>Papilionoideae</taxon>
        <taxon>50 kb inversion clade</taxon>
        <taxon>NPAAA clade</taxon>
        <taxon>Hologalegina</taxon>
        <taxon>IRL clade</taxon>
        <taxon>Trifolieae</taxon>
        <taxon>Medicago</taxon>
    </lineage>
</organism>
<dbReference type="PROSITE" id="PS50011">
    <property type="entry name" value="PROTEIN_KINASE_DOM"/>
    <property type="match status" value="1"/>
</dbReference>
<dbReference type="PROSITE" id="PS00108">
    <property type="entry name" value="PROTEIN_KINASE_ST"/>
    <property type="match status" value="1"/>
</dbReference>
<dbReference type="PANTHER" id="PTHR47986:SF1">
    <property type="entry name" value="OS04G0685900 PROTEIN"/>
    <property type="match status" value="1"/>
</dbReference>
<dbReference type="GO" id="GO:0051707">
    <property type="term" value="P:response to other organism"/>
    <property type="evidence" value="ECO:0007669"/>
    <property type="project" value="UniProtKB-ARBA"/>
</dbReference>
<dbReference type="PANTHER" id="PTHR47986">
    <property type="entry name" value="OSJNBA0070M12.3 PROTEIN"/>
    <property type="match status" value="1"/>
</dbReference>
<dbReference type="SMART" id="SM00220">
    <property type="entry name" value="S_TKc"/>
    <property type="match status" value="1"/>
</dbReference>
<keyword evidence="3" id="KW-0433">Leucine-rich repeat</keyword>
<evidence type="ECO:0000256" key="6">
    <source>
        <dbReference type="ARBA" id="ARBA00022737"/>
    </source>
</evidence>
<evidence type="ECO:0000256" key="2">
    <source>
        <dbReference type="ARBA" id="ARBA00022475"/>
    </source>
</evidence>
<dbReference type="InterPro" id="IPR052422">
    <property type="entry name" value="Auxin_Ser/Thr_Kinase"/>
</dbReference>
<keyword evidence="7" id="KW-0547">Nucleotide-binding</keyword>
<evidence type="ECO:0000259" key="14">
    <source>
        <dbReference type="PROSITE" id="PS50011"/>
    </source>
</evidence>
<evidence type="ECO:0000256" key="1">
    <source>
        <dbReference type="ARBA" id="ARBA00004162"/>
    </source>
</evidence>
<dbReference type="GO" id="GO:0004672">
    <property type="term" value="F:protein kinase activity"/>
    <property type="evidence" value="ECO:0007669"/>
    <property type="project" value="InterPro"/>
</dbReference>
<dbReference type="Proteomes" id="UP000265566">
    <property type="component" value="Chromosome 5"/>
</dbReference>
<dbReference type="AlphaFoldDB" id="A0A396HWL6"/>
<keyword evidence="5" id="KW-0732">Signal</keyword>
<proteinExistence type="predicted"/>
<dbReference type="InterPro" id="IPR001245">
    <property type="entry name" value="Ser-Thr/Tyr_kinase_cat_dom"/>
</dbReference>
<dbReference type="Pfam" id="PF07714">
    <property type="entry name" value="PK_Tyr_Ser-Thr"/>
    <property type="match status" value="1"/>
</dbReference>
<evidence type="ECO:0000256" key="13">
    <source>
        <dbReference type="ARBA" id="ARBA00023180"/>
    </source>
</evidence>
<evidence type="ECO:0000256" key="9">
    <source>
        <dbReference type="ARBA" id="ARBA00022989"/>
    </source>
</evidence>
<comment type="caution">
    <text evidence="15">The sequence shown here is derived from an EMBL/GenBank/DDBJ whole genome shotgun (WGS) entry which is preliminary data.</text>
</comment>
<feature type="domain" description="Protein kinase" evidence="14">
    <location>
        <begin position="54"/>
        <end position="348"/>
    </location>
</feature>
<evidence type="ECO:0000256" key="12">
    <source>
        <dbReference type="ARBA" id="ARBA00023170"/>
    </source>
</evidence>
<keyword evidence="4" id="KW-0812">Transmembrane</keyword>
<evidence type="ECO:0000256" key="3">
    <source>
        <dbReference type="ARBA" id="ARBA00022614"/>
    </source>
</evidence>
<dbReference type="InterPro" id="IPR011009">
    <property type="entry name" value="Kinase-like_dom_sf"/>
</dbReference>
<evidence type="ECO:0000256" key="7">
    <source>
        <dbReference type="ARBA" id="ARBA00022741"/>
    </source>
</evidence>
<name>A0A396HWL6_MEDTR</name>
<keyword evidence="2" id="KW-1003">Cell membrane</keyword>